<dbReference type="InterPro" id="IPR021109">
    <property type="entry name" value="Peptidase_aspartic_dom_sf"/>
</dbReference>
<evidence type="ECO:0000256" key="1">
    <source>
        <dbReference type="SAM" id="Coils"/>
    </source>
</evidence>
<evidence type="ECO:0000313" key="2">
    <source>
        <dbReference type="EMBL" id="MEM5535599.1"/>
    </source>
</evidence>
<dbReference type="Proteomes" id="UP001449225">
    <property type="component" value="Unassembled WGS sequence"/>
</dbReference>
<gene>
    <name evidence="2" type="ORF">WNY58_04250</name>
</gene>
<dbReference type="InterPro" id="IPR034122">
    <property type="entry name" value="Retropepsin-like_bacterial"/>
</dbReference>
<keyword evidence="1" id="KW-0175">Coiled coil</keyword>
<dbReference type="Gene3D" id="2.40.70.10">
    <property type="entry name" value="Acid Proteases"/>
    <property type="match status" value="1"/>
</dbReference>
<evidence type="ECO:0000313" key="3">
    <source>
        <dbReference type="Proteomes" id="UP001449225"/>
    </source>
</evidence>
<dbReference type="GO" id="GO:0016787">
    <property type="term" value="F:hydrolase activity"/>
    <property type="evidence" value="ECO:0007669"/>
    <property type="project" value="UniProtKB-KW"/>
</dbReference>
<organism evidence="2 3">
    <name type="scientific">Neptuniibacter pectenicola</name>
    <dbReference type="NCBI Taxonomy" id="1806669"/>
    <lineage>
        <taxon>Bacteria</taxon>
        <taxon>Pseudomonadati</taxon>
        <taxon>Pseudomonadota</taxon>
        <taxon>Gammaproteobacteria</taxon>
        <taxon>Oceanospirillales</taxon>
        <taxon>Oceanospirillaceae</taxon>
        <taxon>Neptuniibacter</taxon>
    </lineage>
</organism>
<dbReference type="Pfam" id="PF13650">
    <property type="entry name" value="Asp_protease_2"/>
    <property type="match status" value="1"/>
</dbReference>
<dbReference type="SUPFAM" id="SSF50630">
    <property type="entry name" value="Acid proteases"/>
    <property type="match status" value="1"/>
</dbReference>
<keyword evidence="2" id="KW-0378">Hydrolase</keyword>
<reference evidence="2 3" key="1">
    <citation type="submission" date="2024-03" db="EMBL/GenBank/DDBJ databases">
        <title>Community enrichment and isolation of bacterial strains for fucoidan degradation.</title>
        <authorList>
            <person name="Sichert A."/>
        </authorList>
    </citation>
    <scope>NUCLEOTIDE SEQUENCE [LARGE SCALE GENOMIC DNA]</scope>
    <source>
        <strain evidence="2 3">AS76</strain>
    </source>
</reference>
<protein>
    <submittedName>
        <fullName evidence="2">Retropepsin-like aspartic protease</fullName>
        <ecNumber evidence="2">3.4.23.-</ecNumber>
    </submittedName>
</protein>
<keyword evidence="3" id="KW-1185">Reference proteome</keyword>
<dbReference type="EMBL" id="JBBMRA010000002">
    <property type="protein sequence ID" value="MEM5535599.1"/>
    <property type="molecule type" value="Genomic_DNA"/>
</dbReference>
<sequence>MFSLLHTLLLLPLLLLVSTFSEAKIYQYTDASGRNVYVDRLSKVPAQYRDQLDAREESKDRLSTEALDALAKERDINQLRRKIKTERSKLQAAMKKWITPFTFHANRIQLPIKVVYGARSVRLNLVMDTGASFTVVHQSAIASLGAQLLDAGAARVANGGIVQTQRVNFDRVEIGPYKIPHVSAAVIDYQGESGGSQGLLGMDFLYNAQYELDRENQQIIWAPAHYKKLQGDLLELDKLEQRLLDETASPER</sequence>
<comment type="caution">
    <text evidence="2">The sequence shown here is derived from an EMBL/GenBank/DDBJ whole genome shotgun (WGS) entry which is preliminary data.</text>
</comment>
<accession>A0ABU9TPE8</accession>
<feature type="coiled-coil region" evidence="1">
    <location>
        <begin position="69"/>
        <end position="96"/>
    </location>
</feature>
<proteinExistence type="predicted"/>
<dbReference type="EC" id="3.4.23.-" evidence="2"/>
<name>A0ABU9TPE8_9GAMM</name>
<dbReference type="RefSeq" id="WP_342853824.1">
    <property type="nucleotide sequence ID" value="NZ_JBBMRA010000002.1"/>
</dbReference>
<dbReference type="CDD" id="cd05483">
    <property type="entry name" value="retropepsin_like_bacteria"/>
    <property type="match status" value="1"/>
</dbReference>